<dbReference type="Proteomes" id="UP000281372">
    <property type="component" value="Unassembled WGS sequence"/>
</dbReference>
<comment type="caution">
    <text evidence="1">The sequence shown here is derived from an EMBL/GenBank/DDBJ whole genome shotgun (WGS) entry which is preliminary data.</text>
</comment>
<dbReference type="AlphaFoldDB" id="A0A3M3K2M8"/>
<evidence type="ECO:0000313" key="1">
    <source>
        <dbReference type="EMBL" id="RMN17133.1"/>
    </source>
</evidence>
<name>A0A3M3K2M8_PSECA</name>
<dbReference type="RefSeq" id="WP_122378176.1">
    <property type="nucleotide sequence ID" value="NZ_RBOW01001017.1"/>
</dbReference>
<evidence type="ECO:0000313" key="2">
    <source>
        <dbReference type="Proteomes" id="UP000281372"/>
    </source>
</evidence>
<protein>
    <submittedName>
        <fullName evidence="1">Uncharacterized protein</fullName>
    </submittedName>
</protein>
<gene>
    <name evidence="1" type="ORF">ALQ64_03136</name>
</gene>
<dbReference type="EMBL" id="RBOW01001017">
    <property type="protein sequence ID" value="RMN17133.1"/>
    <property type="molecule type" value="Genomic_DNA"/>
</dbReference>
<organism evidence="1 2">
    <name type="scientific">Pseudomonas cannabina</name>
    <dbReference type="NCBI Taxonomy" id="86840"/>
    <lineage>
        <taxon>Bacteria</taxon>
        <taxon>Pseudomonadati</taxon>
        <taxon>Pseudomonadota</taxon>
        <taxon>Gammaproteobacteria</taxon>
        <taxon>Pseudomonadales</taxon>
        <taxon>Pseudomonadaceae</taxon>
        <taxon>Pseudomonas</taxon>
    </lineage>
</organism>
<reference evidence="1 2" key="1">
    <citation type="submission" date="2018-08" db="EMBL/GenBank/DDBJ databases">
        <title>Recombination of ecologically and evolutionarily significant loci maintains genetic cohesion in the Pseudomonas syringae species complex.</title>
        <authorList>
            <person name="Dillon M."/>
            <person name="Thakur S."/>
            <person name="Almeida R.N.D."/>
            <person name="Weir B.S."/>
            <person name="Guttman D.S."/>
        </authorList>
    </citation>
    <scope>NUCLEOTIDE SEQUENCE [LARGE SCALE GENOMIC DNA]</scope>
    <source>
        <strain evidence="1 2">ICMP 2821</strain>
    </source>
</reference>
<accession>A0A3M3K2M8</accession>
<sequence>MVTMMSGDDKSITDNAAAAPLTTDRLHNLVLDHLLENSNVYLSNSSNMTERLLETLMKMTELATQIATESLANRQNLTDLRTFEHLIPGNPDTDPSDGQRYELRYRIIEQIGNADPFNDQTLTLDEADEKYGLGFVDLHWGVLGEKCPGRIVTAGDRVCWFTVCRFPVSEDVDQSVNIKRAQRPRSFGM</sequence>
<proteinExistence type="predicted"/>